<dbReference type="Proteomes" id="UP000661696">
    <property type="component" value="Unassembled WGS sequence"/>
</dbReference>
<dbReference type="RefSeq" id="WP_202089794.1">
    <property type="nucleotide sequence ID" value="NZ_JAELVM010000001.1"/>
</dbReference>
<gene>
    <name evidence="1" type="ORF">JET18_06450</name>
</gene>
<comment type="caution">
    <text evidence="1">The sequence shown here is derived from an EMBL/GenBank/DDBJ whole genome shotgun (WGS) entry which is preliminary data.</text>
</comment>
<keyword evidence="2" id="KW-1185">Reference proteome</keyword>
<reference evidence="1 2" key="1">
    <citation type="submission" date="2020-12" db="EMBL/GenBank/DDBJ databases">
        <title>Chryseobacterium endoalhailicus sp. nov., isolated from seed of leguminous plant.</title>
        <authorList>
            <person name="Zhang X."/>
        </authorList>
    </citation>
    <scope>NUCLEOTIDE SEQUENCE [LARGE SCALE GENOMIC DNA]</scope>
    <source>
        <strain evidence="1 2">L7</strain>
    </source>
</reference>
<protein>
    <recommendedName>
        <fullName evidence="3">Lipocalin-like domain-containing protein</fullName>
    </recommendedName>
</protein>
<accession>A0ABS1QCX8</accession>
<name>A0ABS1QCX8_9FLAO</name>
<evidence type="ECO:0008006" key="3">
    <source>
        <dbReference type="Google" id="ProtNLM"/>
    </source>
</evidence>
<proteinExistence type="predicted"/>
<evidence type="ECO:0000313" key="1">
    <source>
        <dbReference type="EMBL" id="MBL1220470.1"/>
    </source>
</evidence>
<dbReference type="PROSITE" id="PS51257">
    <property type="entry name" value="PROKAR_LIPOPROTEIN"/>
    <property type="match status" value="1"/>
</dbReference>
<sequence>MNTRIPTIIFLILLLIGCKPMLYNPVGVWKLSSVINSSDVYANRSSLIPEKVESNMVLILENNGHFTSNGNLCNGNWKETMEKKSVGKYYYKKNPDNIFRLETNECPGIGGDHHFILKDRKLELYYPSVTGYRIQIFEKVSNE</sequence>
<evidence type="ECO:0000313" key="2">
    <source>
        <dbReference type="Proteomes" id="UP000661696"/>
    </source>
</evidence>
<organism evidence="1 2">
    <name type="scientific">Chryseobacterium endalhagicum</name>
    <dbReference type="NCBI Taxonomy" id="2797638"/>
    <lineage>
        <taxon>Bacteria</taxon>
        <taxon>Pseudomonadati</taxon>
        <taxon>Bacteroidota</taxon>
        <taxon>Flavobacteriia</taxon>
        <taxon>Flavobacteriales</taxon>
        <taxon>Weeksellaceae</taxon>
        <taxon>Chryseobacterium group</taxon>
        <taxon>Chryseobacterium</taxon>
    </lineage>
</organism>
<dbReference type="EMBL" id="JAELVM010000001">
    <property type="protein sequence ID" value="MBL1220470.1"/>
    <property type="molecule type" value="Genomic_DNA"/>
</dbReference>